<dbReference type="Proteomes" id="UP000265520">
    <property type="component" value="Unassembled WGS sequence"/>
</dbReference>
<accession>A0A392UFP6</accession>
<organism evidence="1 2">
    <name type="scientific">Trifolium medium</name>
    <dbReference type="NCBI Taxonomy" id="97028"/>
    <lineage>
        <taxon>Eukaryota</taxon>
        <taxon>Viridiplantae</taxon>
        <taxon>Streptophyta</taxon>
        <taxon>Embryophyta</taxon>
        <taxon>Tracheophyta</taxon>
        <taxon>Spermatophyta</taxon>
        <taxon>Magnoliopsida</taxon>
        <taxon>eudicotyledons</taxon>
        <taxon>Gunneridae</taxon>
        <taxon>Pentapetalae</taxon>
        <taxon>rosids</taxon>
        <taxon>fabids</taxon>
        <taxon>Fabales</taxon>
        <taxon>Fabaceae</taxon>
        <taxon>Papilionoideae</taxon>
        <taxon>50 kb inversion clade</taxon>
        <taxon>NPAAA clade</taxon>
        <taxon>Hologalegina</taxon>
        <taxon>IRL clade</taxon>
        <taxon>Trifolieae</taxon>
        <taxon>Trifolium</taxon>
    </lineage>
</organism>
<name>A0A392UFP6_9FABA</name>
<protein>
    <submittedName>
        <fullName evidence="1">Uncharacterized protein</fullName>
    </submittedName>
</protein>
<keyword evidence="2" id="KW-1185">Reference proteome</keyword>
<comment type="caution">
    <text evidence="1">The sequence shown here is derived from an EMBL/GenBank/DDBJ whole genome shotgun (WGS) entry which is preliminary data.</text>
</comment>
<proteinExistence type="predicted"/>
<reference evidence="1 2" key="1">
    <citation type="journal article" date="2018" name="Front. Plant Sci.">
        <title>Red Clover (Trifolium pratense) and Zigzag Clover (T. medium) - A Picture of Genomic Similarities and Differences.</title>
        <authorList>
            <person name="Dluhosova J."/>
            <person name="Istvanek J."/>
            <person name="Nedelnik J."/>
            <person name="Repkova J."/>
        </authorList>
    </citation>
    <scope>NUCLEOTIDE SEQUENCE [LARGE SCALE GENOMIC DNA]</scope>
    <source>
        <strain evidence="2">cv. 10/8</strain>
        <tissue evidence="1">Leaf</tissue>
    </source>
</reference>
<sequence length="48" mass="5182">SKPAGSNTGSPVVSHKRSRLETVIDLEVPEKKFVLPPCFGNGQVFVND</sequence>
<dbReference type="AlphaFoldDB" id="A0A392UFP6"/>
<feature type="non-terminal residue" evidence="1">
    <location>
        <position position="1"/>
    </location>
</feature>
<evidence type="ECO:0000313" key="2">
    <source>
        <dbReference type="Proteomes" id="UP000265520"/>
    </source>
</evidence>
<evidence type="ECO:0000313" key="1">
    <source>
        <dbReference type="EMBL" id="MCI72242.1"/>
    </source>
</evidence>
<dbReference type="EMBL" id="LXQA010813895">
    <property type="protein sequence ID" value="MCI72242.1"/>
    <property type="molecule type" value="Genomic_DNA"/>
</dbReference>